<evidence type="ECO:0000256" key="1">
    <source>
        <dbReference type="SAM" id="MobiDB-lite"/>
    </source>
</evidence>
<keyword evidence="3" id="KW-1185">Reference proteome</keyword>
<dbReference type="EMBL" id="MCFD01000005">
    <property type="protein sequence ID" value="ORX70758.1"/>
    <property type="molecule type" value="Genomic_DNA"/>
</dbReference>
<proteinExistence type="predicted"/>
<protein>
    <submittedName>
        <fullName evidence="2">Uncharacterized protein</fullName>
    </submittedName>
</protein>
<organism evidence="2 3">
    <name type="scientific">Linderina pennispora</name>
    <dbReference type="NCBI Taxonomy" id="61395"/>
    <lineage>
        <taxon>Eukaryota</taxon>
        <taxon>Fungi</taxon>
        <taxon>Fungi incertae sedis</taxon>
        <taxon>Zoopagomycota</taxon>
        <taxon>Kickxellomycotina</taxon>
        <taxon>Kickxellomycetes</taxon>
        <taxon>Kickxellales</taxon>
        <taxon>Kickxellaceae</taxon>
        <taxon>Linderina</taxon>
    </lineage>
</organism>
<comment type="caution">
    <text evidence="2">The sequence shown here is derived from an EMBL/GenBank/DDBJ whole genome shotgun (WGS) entry which is preliminary data.</text>
</comment>
<accession>A0A1Y1WBR4</accession>
<dbReference type="RefSeq" id="XP_040744337.1">
    <property type="nucleotide sequence ID" value="XM_040883418.1"/>
</dbReference>
<sequence length="158" mass="17392">MTPMPLPHGWDQPVPQLSLAPRQLLSRQSQTAPANSTISQRLAAQTSRTVTCRTATQSKRRQASGSAAARLLQPTLAAPAASNIHRTRTRLVGKQERRARVQPNSACCLAELLATCARQPRRTTQRAKKSMASRHQPTHRRCTLTQHLEWSLSGETGS</sequence>
<evidence type="ECO:0000313" key="2">
    <source>
        <dbReference type="EMBL" id="ORX70758.1"/>
    </source>
</evidence>
<gene>
    <name evidence="2" type="ORF">DL89DRAFT_139815</name>
</gene>
<dbReference type="AlphaFoldDB" id="A0A1Y1WBR4"/>
<name>A0A1Y1WBR4_9FUNG</name>
<dbReference type="GeneID" id="63800066"/>
<evidence type="ECO:0000313" key="3">
    <source>
        <dbReference type="Proteomes" id="UP000193922"/>
    </source>
</evidence>
<dbReference type="Proteomes" id="UP000193922">
    <property type="component" value="Unassembled WGS sequence"/>
</dbReference>
<feature type="region of interest" description="Disordered" evidence="1">
    <location>
        <begin position="120"/>
        <end position="141"/>
    </location>
</feature>
<reference evidence="2 3" key="1">
    <citation type="submission" date="2016-07" db="EMBL/GenBank/DDBJ databases">
        <title>Pervasive Adenine N6-methylation of Active Genes in Fungi.</title>
        <authorList>
            <consortium name="DOE Joint Genome Institute"/>
            <person name="Mondo S.J."/>
            <person name="Dannebaum R.O."/>
            <person name="Kuo R.C."/>
            <person name="Labutti K."/>
            <person name="Haridas S."/>
            <person name="Kuo A."/>
            <person name="Salamov A."/>
            <person name="Ahrendt S.R."/>
            <person name="Lipzen A."/>
            <person name="Sullivan W."/>
            <person name="Andreopoulos W.B."/>
            <person name="Clum A."/>
            <person name="Lindquist E."/>
            <person name="Daum C."/>
            <person name="Ramamoorthy G.K."/>
            <person name="Gryganskyi A."/>
            <person name="Culley D."/>
            <person name="Magnuson J.K."/>
            <person name="James T.Y."/>
            <person name="O'Malley M.A."/>
            <person name="Stajich J.E."/>
            <person name="Spatafora J.W."/>
            <person name="Visel A."/>
            <person name="Grigoriev I.V."/>
        </authorList>
    </citation>
    <scope>NUCLEOTIDE SEQUENCE [LARGE SCALE GENOMIC DNA]</scope>
    <source>
        <strain evidence="2 3">ATCC 12442</strain>
    </source>
</reference>